<protein>
    <submittedName>
        <fullName evidence="1">20570_t:CDS:1</fullName>
    </submittedName>
</protein>
<comment type="caution">
    <text evidence="1">The sequence shown here is derived from an EMBL/GenBank/DDBJ whole genome shotgun (WGS) entry which is preliminary data.</text>
</comment>
<dbReference type="Proteomes" id="UP000789405">
    <property type="component" value="Unassembled WGS sequence"/>
</dbReference>
<sequence>EFPSYYSPYYIRISILNKKDKDNNYEEAHIYLPNETYLLPNHFTLPFKIYL</sequence>
<proteinExistence type="predicted"/>
<organism evidence="1 2">
    <name type="scientific">Dentiscutata erythropus</name>
    <dbReference type="NCBI Taxonomy" id="1348616"/>
    <lineage>
        <taxon>Eukaryota</taxon>
        <taxon>Fungi</taxon>
        <taxon>Fungi incertae sedis</taxon>
        <taxon>Mucoromycota</taxon>
        <taxon>Glomeromycotina</taxon>
        <taxon>Glomeromycetes</taxon>
        <taxon>Diversisporales</taxon>
        <taxon>Gigasporaceae</taxon>
        <taxon>Dentiscutata</taxon>
    </lineage>
</organism>
<keyword evidence="2" id="KW-1185">Reference proteome</keyword>
<reference evidence="1" key="1">
    <citation type="submission" date="2021-06" db="EMBL/GenBank/DDBJ databases">
        <authorList>
            <person name="Kallberg Y."/>
            <person name="Tangrot J."/>
            <person name="Rosling A."/>
        </authorList>
    </citation>
    <scope>NUCLEOTIDE SEQUENCE</scope>
    <source>
        <strain evidence="1">MA453B</strain>
    </source>
</reference>
<dbReference type="EMBL" id="CAJVPY010055257">
    <property type="protein sequence ID" value="CAG8817452.1"/>
    <property type="molecule type" value="Genomic_DNA"/>
</dbReference>
<evidence type="ECO:0000313" key="2">
    <source>
        <dbReference type="Proteomes" id="UP000789405"/>
    </source>
</evidence>
<feature type="non-terminal residue" evidence="1">
    <location>
        <position position="51"/>
    </location>
</feature>
<accession>A0A9N9K9V7</accession>
<dbReference type="AlphaFoldDB" id="A0A9N9K9V7"/>
<feature type="non-terminal residue" evidence="1">
    <location>
        <position position="1"/>
    </location>
</feature>
<name>A0A9N9K9V7_9GLOM</name>
<evidence type="ECO:0000313" key="1">
    <source>
        <dbReference type="EMBL" id="CAG8817452.1"/>
    </source>
</evidence>
<gene>
    <name evidence="1" type="ORF">DERYTH_LOCUS26443</name>
</gene>